<evidence type="ECO:0000256" key="1">
    <source>
        <dbReference type="SAM" id="MobiDB-lite"/>
    </source>
</evidence>
<proteinExistence type="predicted"/>
<dbReference type="Proteomes" id="UP000887565">
    <property type="component" value="Unplaced"/>
</dbReference>
<accession>A0A915JHF6</accession>
<keyword evidence="2" id="KW-1185">Reference proteome</keyword>
<dbReference type="AlphaFoldDB" id="A0A915JHF6"/>
<evidence type="ECO:0000313" key="2">
    <source>
        <dbReference type="Proteomes" id="UP000887565"/>
    </source>
</evidence>
<evidence type="ECO:0000313" key="3">
    <source>
        <dbReference type="WBParaSite" id="nRc.2.0.1.t25555-RA"/>
    </source>
</evidence>
<feature type="region of interest" description="Disordered" evidence="1">
    <location>
        <begin position="208"/>
        <end position="249"/>
    </location>
</feature>
<reference evidence="3" key="1">
    <citation type="submission" date="2022-11" db="UniProtKB">
        <authorList>
            <consortium name="WormBaseParasite"/>
        </authorList>
    </citation>
    <scope>IDENTIFICATION</scope>
</reference>
<organism evidence="2 3">
    <name type="scientific">Romanomermis culicivorax</name>
    <name type="common">Nematode worm</name>
    <dbReference type="NCBI Taxonomy" id="13658"/>
    <lineage>
        <taxon>Eukaryota</taxon>
        <taxon>Metazoa</taxon>
        <taxon>Ecdysozoa</taxon>
        <taxon>Nematoda</taxon>
        <taxon>Enoplea</taxon>
        <taxon>Dorylaimia</taxon>
        <taxon>Mermithida</taxon>
        <taxon>Mermithoidea</taxon>
        <taxon>Mermithidae</taxon>
        <taxon>Romanomermis</taxon>
    </lineage>
</organism>
<protein>
    <submittedName>
        <fullName evidence="3">Uncharacterized protein</fullName>
    </submittedName>
</protein>
<feature type="compositionally biased region" description="Polar residues" evidence="1">
    <location>
        <begin position="210"/>
        <end position="222"/>
    </location>
</feature>
<dbReference type="WBParaSite" id="nRc.2.0.1.t25555-RA">
    <property type="protein sequence ID" value="nRc.2.0.1.t25555-RA"/>
    <property type="gene ID" value="nRc.2.0.1.g25555"/>
</dbReference>
<name>A0A915JHF6_ROMCU</name>
<sequence length="249" mass="28728">MPFYNQNNSDADIESIRRYGRVTVLQGNSGTVTCDVTKYSPLFVPRLSDHKGRVLLQTYKVGDRVSFFPKKADIPEKGCKYVTYKMTLVDGNGCPEPLRANVEGHVAFINDHFGFVRYDKTGKAYFHRDTALTDKSYDLRDVFPLHSRVVFDVHAQPPKNGCQYRAENLRILDKHQPRQNSDQLSQQQASEELDELFHDCDFRDVEEIFSPSSRPDQQATSRLTDERETNRFYSRGRGRMAASRYQSIL</sequence>